<comment type="caution">
    <text evidence="1">The sequence shown here is derived from an EMBL/GenBank/DDBJ whole genome shotgun (WGS) entry which is preliminary data.</text>
</comment>
<protein>
    <submittedName>
        <fullName evidence="1">Uncharacterized protein</fullName>
    </submittedName>
</protein>
<evidence type="ECO:0000313" key="2">
    <source>
        <dbReference type="Proteomes" id="UP000237000"/>
    </source>
</evidence>
<dbReference type="AlphaFoldDB" id="A0A2P5EDC5"/>
<organism evidence="1 2">
    <name type="scientific">Trema orientale</name>
    <name type="common">Charcoal tree</name>
    <name type="synonym">Celtis orientalis</name>
    <dbReference type="NCBI Taxonomy" id="63057"/>
    <lineage>
        <taxon>Eukaryota</taxon>
        <taxon>Viridiplantae</taxon>
        <taxon>Streptophyta</taxon>
        <taxon>Embryophyta</taxon>
        <taxon>Tracheophyta</taxon>
        <taxon>Spermatophyta</taxon>
        <taxon>Magnoliopsida</taxon>
        <taxon>eudicotyledons</taxon>
        <taxon>Gunneridae</taxon>
        <taxon>Pentapetalae</taxon>
        <taxon>rosids</taxon>
        <taxon>fabids</taxon>
        <taxon>Rosales</taxon>
        <taxon>Cannabaceae</taxon>
        <taxon>Trema</taxon>
    </lineage>
</organism>
<proteinExistence type="predicted"/>
<dbReference type="Proteomes" id="UP000237000">
    <property type="component" value="Unassembled WGS sequence"/>
</dbReference>
<dbReference type="InParanoid" id="A0A2P5EDC5"/>
<gene>
    <name evidence="1" type="ORF">TorRG33x02_207040</name>
</gene>
<evidence type="ECO:0000313" key="1">
    <source>
        <dbReference type="EMBL" id="PON83549.1"/>
    </source>
</evidence>
<feature type="non-terminal residue" evidence="1">
    <location>
        <position position="1"/>
    </location>
</feature>
<name>A0A2P5EDC5_TREOI</name>
<dbReference type="EMBL" id="JXTC01000177">
    <property type="protein sequence ID" value="PON83549.1"/>
    <property type="molecule type" value="Genomic_DNA"/>
</dbReference>
<reference evidence="2" key="1">
    <citation type="submission" date="2016-06" db="EMBL/GenBank/DDBJ databases">
        <title>Parallel loss of symbiosis genes in relatives of nitrogen-fixing non-legume Parasponia.</title>
        <authorList>
            <person name="Van Velzen R."/>
            <person name="Holmer R."/>
            <person name="Bu F."/>
            <person name="Rutten L."/>
            <person name="Van Zeijl A."/>
            <person name="Liu W."/>
            <person name="Santuari L."/>
            <person name="Cao Q."/>
            <person name="Sharma T."/>
            <person name="Shen D."/>
            <person name="Roswanjaya Y."/>
            <person name="Wardhani T."/>
            <person name="Kalhor M.S."/>
            <person name="Jansen J."/>
            <person name="Van den Hoogen J."/>
            <person name="Gungor B."/>
            <person name="Hartog M."/>
            <person name="Hontelez J."/>
            <person name="Verver J."/>
            <person name="Yang W.-C."/>
            <person name="Schijlen E."/>
            <person name="Repin R."/>
            <person name="Schilthuizen M."/>
            <person name="Schranz E."/>
            <person name="Heidstra R."/>
            <person name="Miyata K."/>
            <person name="Fedorova E."/>
            <person name="Kohlen W."/>
            <person name="Bisseling T."/>
            <person name="Smit S."/>
            <person name="Geurts R."/>
        </authorList>
    </citation>
    <scope>NUCLEOTIDE SEQUENCE [LARGE SCALE GENOMIC DNA]</scope>
    <source>
        <strain evidence="2">cv. RG33-2</strain>
    </source>
</reference>
<accession>A0A2P5EDC5</accession>
<keyword evidence="2" id="KW-1185">Reference proteome</keyword>
<sequence>GCFEQGTTKSENISTDNNPADMAIKFVPLKVNELKYCLNRIQMVMDESC</sequence>